<keyword evidence="4" id="KW-0067">ATP-binding</keyword>
<evidence type="ECO:0000313" key="8">
    <source>
        <dbReference type="EMBL" id="CCD01781.1"/>
    </source>
</evidence>
<feature type="coiled-coil region" evidence="5">
    <location>
        <begin position="551"/>
        <end position="621"/>
    </location>
</feature>
<dbReference type="InterPro" id="IPR041679">
    <property type="entry name" value="DNA2/NAM7-like_C"/>
</dbReference>
<keyword evidence="9" id="KW-1185">Reference proteome</keyword>
<protein>
    <recommendedName>
        <fullName evidence="7">DNA2/NAM7 helicase-like C-terminal domain-containing protein</fullName>
    </recommendedName>
</protein>
<dbReference type="EMBL" id="HE577329">
    <property type="protein sequence ID" value="CCD01781.1"/>
    <property type="molecule type" value="Genomic_DNA"/>
</dbReference>
<dbReference type="PANTHER" id="PTHR43788:SF8">
    <property type="entry name" value="DNA-BINDING PROTEIN SMUBP-2"/>
    <property type="match status" value="1"/>
</dbReference>
<dbReference type="KEGG" id="abs:AZOBR_p260008"/>
<evidence type="ECO:0000256" key="2">
    <source>
        <dbReference type="ARBA" id="ARBA00022801"/>
    </source>
</evidence>
<dbReference type="PANTHER" id="PTHR43788">
    <property type="entry name" value="DNA2/NAM7 HELICASE FAMILY MEMBER"/>
    <property type="match status" value="1"/>
</dbReference>
<dbReference type="InterPro" id="IPR047187">
    <property type="entry name" value="SF1_C_Upf1"/>
</dbReference>
<keyword evidence="1" id="KW-0547">Nucleotide-binding</keyword>
<sequence>MPSTPDPVALLNAWLALEALQPQTFPEQDDLISDEPPRRKRGEPRKTPPRLLLPFDVSSGQMPWDSPVGDRVGLKLSDEETIRWYLPVAFAKVKPAVELLVRNVEPDGPEREQASGVAVLALASFDERGFPSSKVLLSSFGWACGEVLAGRISGLHRYLDVQDDLCREIGDALIERAEDGCQIPTTRRGFVLGMTALERCLNLPKEVLERPRVAIRVIGDGEKEPVDIINSFLLRDLHRIRTVVQAGGGGPMLKTYLGNRPPPHRRDVLADKALLEDLLAPRRLPLARWPAPKPAKLVTLQQAAVNAAMRDLADGGMLSINGPPGTGKTTLLRDVAAAVILDRADALLGFEDPASAFSPADLVAEGGRRQTLYRLDARLRGRGIVVASSNNAAVRNVSAELPLAGTVAPDVAVRHFPGTADAVHGKAGSCWGLIAAVLGNMANRTEFVEDAWWHPDWGLEKYLAAVTGRVKRDRAGDPPPTIVEVEAPPRNKAAAMERWRQACLDYREKRASAAGMQALREQIRTALWTAASVQQAMDDAHAAHRAAAEDADKARETRRAAELALAQLDAAVADARRLLDGNTALQPVPVFRWLGLDARWRQRQEEAMDLLRRMLADQEAARTELSAAGTRMETADARARTAEAVLTASRERWAQLRDLEARCPEVCAGTQLGPSFWSGSHKAIHTASAWADPDFTAARDEMFAAAMRLHRAFIDAAAGPMKSNLGLMMDHLKGKRTPSGADAHLGDLWDSFFLMVPLVSTTFASFDRLMDGVGEGAIGWLIVDEAGQATPQAAVGAVWRSQRALIIGDPLQIEPVSKVPTGLVRAICASYGAHPDLWAPPRASAQTLADAVSPLMARMGAGADVREIGFPLLVHRRCQDPMFSISNEIAYGGLMVHAAGDPASPVADALSPWLAGSAWIDVRSNAEKWSKAEGEAVVDLLRKLGVRGIWKPSLYIISPFRAVADKLRSFVLKSGVLDELGIEGKKPKEDWGRAHIGTVHTFQGKEAEAVLLVLGASAETSRGSRNWAGGTPNILNVAATRAKKAMYLVGSHAAWVNTGVFAVAAAALPVVSWPFDLREPPGEGDELPFELEDVVDEKEGTLSLVE</sequence>
<dbReference type="Pfam" id="PF13087">
    <property type="entry name" value="AAA_12"/>
    <property type="match status" value="1"/>
</dbReference>
<dbReference type="Proteomes" id="UP000007319">
    <property type="component" value="Plasmid AZOBR_p2"/>
</dbReference>
<dbReference type="InterPro" id="IPR050534">
    <property type="entry name" value="Coronavir_polyprotein_1ab"/>
</dbReference>
<evidence type="ECO:0000256" key="3">
    <source>
        <dbReference type="ARBA" id="ARBA00022806"/>
    </source>
</evidence>
<dbReference type="RefSeq" id="WP_014242121.1">
    <property type="nucleotide sequence ID" value="NC_016618.1"/>
</dbReference>
<feature type="region of interest" description="Disordered" evidence="6">
    <location>
        <begin position="25"/>
        <end position="51"/>
    </location>
</feature>
<feature type="domain" description="DNA2/NAM7 helicase-like C-terminal" evidence="7">
    <location>
        <begin position="917"/>
        <end position="1052"/>
    </location>
</feature>
<geneLocation type="plasmid" evidence="8 9">
    <name>AZOBR_p2</name>
</geneLocation>
<evidence type="ECO:0000259" key="7">
    <source>
        <dbReference type="Pfam" id="PF13087"/>
    </source>
</evidence>
<dbReference type="GO" id="GO:0016787">
    <property type="term" value="F:hydrolase activity"/>
    <property type="evidence" value="ECO:0007669"/>
    <property type="project" value="UniProtKB-KW"/>
</dbReference>
<evidence type="ECO:0000256" key="6">
    <source>
        <dbReference type="SAM" id="MobiDB-lite"/>
    </source>
</evidence>
<dbReference type="AlphaFoldDB" id="A0A9P1JXQ4"/>
<keyword evidence="5" id="KW-0175">Coiled coil</keyword>
<gene>
    <name evidence="8" type="ORF">AZOBR_p260008</name>
</gene>
<keyword evidence="3" id="KW-0347">Helicase</keyword>
<evidence type="ECO:0000256" key="1">
    <source>
        <dbReference type="ARBA" id="ARBA00022741"/>
    </source>
</evidence>
<evidence type="ECO:0000313" key="9">
    <source>
        <dbReference type="Proteomes" id="UP000007319"/>
    </source>
</evidence>
<dbReference type="SUPFAM" id="SSF52540">
    <property type="entry name" value="P-loop containing nucleoside triphosphate hydrolases"/>
    <property type="match status" value="1"/>
</dbReference>
<reference evidence="8 9" key="1">
    <citation type="journal article" date="2011" name="PLoS Genet.">
        <title>Azospirillum genomes reveal transition of bacteria from aquatic to terrestrial environments.</title>
        <authorList>
            <person name="Wisniewski-Dye F."/>
            <person name="Borziak K."/>
            <person name="Khalsa-Moyers G."/>
            <person name="Alexandre G."/>
            <person name="Sukharnikov L.O."/>
            <person name="Wuichet K."/>
            <person name="Hurst G.B."/>
            <person name="McDonald W.H."/>
            <person name="Robertson J.S."/>
            <person name="Barbe V."/>
            <person name="Calteau A."/>
            <person name="Rouy Z."/>
            <person name="Mangenot S."/>
            <person name="Prigent-Combaret C."/>
            <person name="Normand P."/>
            <person name="Boyer M."/>
            <person name="Siguier P."/>
            <person name="Dessaux Y."/>
            <person name="Elmerich C."/>
            <person name="Condemine G."/>
            <person name="Krishnen G."/>
            <person name="Kennedy I."/>
            <person name="Paterson A.H."/>
            <person name="Gonzalez V."/>
            <person name="Mavingui P."/>
            <person name="Zhulin I.B."/>
        </authorList>
    </citation>
    <scope>NUCLEOTIDE SEQUENCE [LARGE SCALE GENOMIC DNA]</scope>
    <source>
        <strain evidence="8 9">Sp245</strain>
    </source>
</reference>
<name>A0A9P1JXQ4_9PROT</name>
<dbReference type="CDD" id="cd18808">
    <property type="entry name" value="SF1_C_Upf1"/>
    <property type="match status" value="1"/>
</dbReference>
<proteinExistence type="predicted"/>
<evidence type="ECO:0000256" key="4">
    <source>
        <dbReference type="ARBA" id="ARBA00022840"/>
    </source>
</evidence>
<accession>A0A9P1JXQ4</accession>
<organism evidence="8 9">
    <name type="scientific">Azospirillum baldaniorum</name>
    <dbReference type="NCBI Taxonomy" id="1064539"/>
    <lineage>
        <taxon>Bacteria</taxon>
        <taxon>Pseudomonadati</taxon>
        <taxon>Pseudomonadota</taxon>
        <taxon>Alphaproteobacteria</taxon>
        <taxon>Rhodospirillales</taxon>
        <taxon>Azospirillaceae</taxon>
        <taxon>Azospirillum</taxon>
    </lineage>
</organism>
<keyword evidence="8" id="KW-0614">Plasmid</keyword>
<dbReference type="InterPro" id="IPR027417">
    <property type="entry name" value="P-loop_NTPase"/>
</dbReference>
<dbReference type="Gene3D" id="3.40.50.300">
    <property type="entry name" value="P-loop containing nucleotide triphosphate hydrolases"/>
    <property type="match status" value="3"/>
</dbReference>
<keyword evidence="2" id="KW-0378">Hydrolase</keyword>
<dbReference type="GO" id="GO:0043139">
    <property type="term" value="F:5'-3' DNA helicase activity"/>
    <property type="evidence" value="ECO:0007669"/>
    <property type="project" value="TreeGrafter"/>
</dbReference>
<dbReference type="GO" id="GO:0005524">
    <property type="term" value="F:ATP binding"/>
    <property type="evidence" value="ECO:0007669"/>
    <property type="project" value="UniProtKB-KW"/>
</dbReference>
<evidence type="ECO:0000256" key="5">
    <source>
        <dbReference type="SAM" id="Coils"/>
    </source>
</evidence>